<protein>
    <recommendedName>
        <fullName evidence="4">Lipoprotein</fullName>
    </recommendedName>
</protein>
<gene>
    <name evidence="2" type="ORF">ACETRX_21615</name>
</gene>
<accession>A0ABV6ZJ90</accession>
<dbReference type="RefSeq" id="WP_394312846.1">
    <property type="nucleotide sequence ID" value="NZ_JBHGPK010000010.1"/>
</dbReference>
<dbReference type="PROSITE" id="PS51257">
    <property type="entry name" value="PROKAR_LIPOPROTEIN"/>
    <property type="match status" value="1"/>
</dbReference>
<name>A0ABV6ZJ90_9HYPH</name>
<keyword evidence="1" id="KW-0472">Membrane</keyword>
<evidence type="ECO:0000313" key="3">
    <source>
        <dbReference type="Proteomes" id="UP001595190"/>
    </source>
</evidence>
<evidence type="ECO:0000256" key="1">
    <source>
        <dbReference type="SAM" id="Phobius"/>
    </source>
</evidence>
<feature type="transmembrane region" description="Helical" evidence="1">
    <location>
        <begin position="71"/>
        <end position="93"/>
    </location>
</feature>
<keyword evidence="1" id="KW-1133">Transmembrane helix</keyword>
<evidence type="ECO:0000313" key="2">
    <source>
        <dbReference type="EMBL" id="MFC2252250.1"/>
    </source>
</evidence>
<reference evidence="2 3" key="1">
    <citation type="submission" date="2024-09" db="EMBL/GenBank/DDBJ databases">
        <title>Description of Labrys sedimenti sp. nov., isolated from a diclofenac-degrading enrichment culture, and genome-based reclassification of Labrys portucalensis as a later heterotypic synonym of Labrys neptuniae.</title>
        <authorList>
            <person name="Tancsics A."/>
            <person name="Csepanyi A."/>
        </authorList>
    </citation>
    <scope>NUCLEOTIDE SEQUENCE [LARGE SCALE GENOMIC DNA]</scope>
    <source>
        <strain evidence="2 3">LMG 23412</strain>
    </source>
</reference>
<evidence type="ECO:0008006" key="4">
    <source>
        <dbReference type="Google" id="ProtNLM"/>
    </source>
</evidence>
<dbReference type="EMBL" id="JBHGPK010000010">
    <property type="protein sequence ID" value="MFC2252250.1"/>
    <property type="molecule type" value="Genomic_DNA"/>
</dbReference>
<sequence length="94" mass="10129">MRSLASLAVGALVVSLLGCVTDKGNADPMSDYKAQCAGFGFTEGTDTFANCMMQLSLRQKRQRPPPITIRWFANIGTAAWLGVATIAIQYAMLQ</sequence>
<proteinExistence type="predicted"/>
<keyword evidence="1" id="KW-0812">Transmembrane</keyword>
<comment type="caution">
    <text evidence="2">The sequence shown here is derived from an EMBL/GenBank/DDBJ whole genome shotgun (WGS) entry which is preliminary data.</text>
</comment>
<organism evidence="2 3">
    <name type="scientific">Labrys neptuniae</name>
    <dbReference type="NCBI Taxonomy" id="376174"/>
    <lineage>
        <taxon>Bacteria</taxon>
        <taxon>Pseudomonadati</taxon>
        <taxon>Pseudomonadota</taxon>
        <taxon>Alphaproteobacteria</taxon>
        <taxon>Hyphomicrobiales</taxon>
        <taxon>Xanthobacteraceae</taxon>
        <taxon>Labrys</taxon>
    </lineage>
</organism>
<dbReference type="Proteomes" id="UP001595190">
    <property type="component" value="Unassembled WGS sequence"/>
</dbReference>